<name>A0ABU5GWH4_9BACT</name>
<dbReference type="EMBL" id="JAXIVS010000001">
    <property type="protein sequence ID" value="MDY7225543.1"/>
    <property type="molecule type" value="Genomic_DNA"/>
</dbReference>
<gene>
    <name evidence="2" type="ORF">SYV04_04080</name>
</gene>
<feature type="region of interest" description="Disordered" evidence="1">
    <location>
        <begin position="1"/>
        <end position="22"/>
    </location>
</feature>
<evidence type="ECO:0000256" key="1">
    <source>
        <dbReference type="SAM" id="MobiDB-lite"/>
    </source>
</evidence>
<sequence>MKVDGLMGPQPRMSTNLSLERQTQKRDFGARVEAGVGAAAGAVSSGVGMATGMFSGSGIVSAAVSSMSVLSSGVQGSTSTPYSTALPGGAGGSGGTGVPSLSTTVGGTGGVAIPGMGGSGGSSTNLIGSTNGTVGTEFNGELSGMFQEQKNLLKMQAQLQHEGQRFTAISNVMKTRHDTIKNSIGNIR</sequence>
<dbReference type="Proteomes" id="UP001291309">
    <property type="component" value="Unassembled WGS sequence"/>
</dbReference>
<organism evidence="2 3">
    <name type="scientific">Hyalangium rubrum</name>
    <dbReference type="NCBI Taxonomy" id="3103134"/>
    <lineage>
        <taxon>Bacteria</taxon>
        <taxon>Pseudomonadati</taxon>
        <taxon>Myxococcota</taxon>
        <taxon>Myxococcia</taxon>
        <taxon>Myxococcales</taxon>
        <taxon>Cystobacterineae</taxon>
        <taxon>Archangiaceae</taxon>
        <taxon>Hyalangium</taxon>
    </lineage>
</organism>
<reference evidence="2 3" key="1">
    <citation type="submission" date="2023-12" db="EMBL/GenBank/DDBJ databases">
        <title>the genome sequence of Hyalangium sp. s54d21.</title>
        <authorList>
            <person name="Zhang X."/>
        </authorList>
    </citation>
    <scope>NUCLEOTIDE SEQUENCE [LARGE SCALE GENOMIC DNA]</scope>
    <source>
        <strain evidence="3">s54d21</strain>
    </source>
</reference>
<feature type="compositionally biased region" description="Gly residues" evidence="1">
    <location>
        <begin position="88"/>
        <end position="97"/>
    </location>
</feature>
<dbReference type="RefSeq" id="WP_321544250.1">
    <property type="nucleotide sequence ID" value="NZ_JAXIVS010000001.1"/>
</dbReference>
<accession>A0ABU5GWH4</accession>
<comment type="caution">
    <text evidence="2">The sequence shown here is derived from an EMBL/GenBank/DDBJ whole genome shotgun (WGS) entry which is preliminary data.</text>
</comment>
<evidence type="ECO:0000313" key="3">
    <source>
        <dbReference type="Proteomes" id="UP001291309"/>
    </source>
</evidence>
<keyword evidence="3" id="KW-1185">Reference proteome</keyword>
<feature type="region of interest" description="Disordered" evidence="1">
    <location>
        <begin position="73"/>
        <end position="97"/>
    </location>
</feature>
<evidence type="ECO:0000313" key="2">
    <source>
        <dbReference type="EMBL" id="MDY7225543.1"/>
    </source>
</evidence>
<feature type="compositionally biased region" description="Polar residues" evidence="1">
    <location>
        <begin position="12"/>
        <end position="21"/>
    </location>
</feature>
<proteinExistence type="predicted"/>
<protein>
    <submittedName>
        <fullName evidence="2">Uncharacterized protein</fullName>
    </submittedName>
</protein>